<keyword evidence="3" id="KW-0832">Ubl conjugation</keyword>
<evidence type="ECO:0000313" key="7">
    <source>
        <dbReference type="Proteomes" id="UP000228380"/>
    </source>
</evidence>
<reference evidence="7" key="1">
    <citation type="journal article" date="2019" name="Nat. Commun.">
        <title>Genome-wide association mapping of date palm fruit traits.</title>
        <authorList>
            <person name="Hazzouri K.M."/>
            <person name="Gros-Balthazard M."/>
            <person name="Flowers J.M."/>
            <person name="Copetti D."/>
            <person name="Lemansour A."/>
            <person name="Lebrun M."/>
            <person name="Masmoudi K."/>
            <person name="Ferrand S."/>
            <person name="Dhar M.I."/>
            <person name="Fresquez Z.A."/>
            <person name="Rosas U."/>
            <person name="Zhang J."/>
            <person name="Talag J."/>
            <person name="Lee S."/>
            <person name="Kudrna D."/>
            <person name="Powell R.F."/>
            <person name="Leitch I.J."/>
            <person name="Krueger R.R."/>
            <person name="Wing R.A."/>
            <person name="Amiri K.M.A."/>
            <person name="Purugganan M.D."/>
        </authorList>
    </citation>
    <scope>NUCLEOTIDE SEQUENCE [LARGE SCALE GENOMIC DNA]</scope>
    <source>
        <strain evidence="7">cv. Khalas</strain>
    </source>
</reference>
<protein>
    <submittedName>
        <fullName evidence="8">Fanconi anemia group D2 protein homolog</fullName>
    </submittedName>
</protein>
<evidence type="ECO:0000313" key="8">
    <source>
        <dbReference type="RefSeq" id="XP_038970464.1"/>
    </source>
</evidence>
<name>A0A8B8ZF26_PHODC</name>
<dbReference type="InterPro" id="IPR016024">
    <property type="entry name" value="ARM-type_fold"/>
</dbReference>
<dbReference type="GO" id="GO:0031573">
    <property type="term" value="P:mitotic intra-S DNA damage checkpoint signaling"/>
    <property type="evidence" value="ECO:0007669"/>
    <property type="project" value="TreeGrafter"/>
</dbReference>
<dbReference type="GO" id="GO:0070182">
    <property type="term" value="F:DNA polymerase binding"/>
    <property type="evidence" value="ECO:0007669"/>
    <property type="project" value="TreeGrafter"/>
</dbReference>
<dbReference type="PANTHER" id="PTHR32086:SF0">
    <property type="entry name" value="FANCONI ANEMIA GROUP D2 PROTEIN"/>
    <property type="match status" value="1"/>
</dbReference>
<organism evidence="7 8">
    <name type="scientific">Phoenix dactylifera</name>
    <name type="common">Date palm</name>
    <dbReference type="NCBI Taxonomy" id="42345"/>
    <lineage>
        <taxon>Eukaryota</taxon>
        <taxon>Viridiplantae</taxon>
        <taxon>Streptophyta</taxon>
        <taxon>Embryophyta</taxon>
        <taxon>Tracheophyta</taxon>
        <taxon>Spermatophyta</taxon>
        <taxon>Magnoliopsida</taxon>
        <taxon>Liliopsida</taxon>
        <taxon>Arecaceae</taxon>
        <taxon>Coryphoideae</taxon>
        <taxon>Phoeniceae</taxon>
        <taxon>Phoenix</taxon>
    </lineage>
</organism>
<evidence type="ECO:0000256" key="2">
    <source>
        <dbReference type="ARBA" id="ARBA00022499"/>
    </source>
</evidence>
<gene>
    <name evidence="8" type="primary">LOC103705740</name>
</gene>
<proteinExistence type="inferred from homology"/>
<dbReference type="GO" id="GO:0007129">
    <property type="term" value="P:homologous chromosome pairing at meiosis"/>
    <property type="evidence" value="ECO:0007669"/>
    <property type="project" value="TreeGrafter"/>
</dbReference>
<evidence type="ECO:0000256" key="3">
    <source>
        <dbReference type="ARBA" id="ARBA00022843"/>
    </source>
</evidence>
<reference evidence="8" key="2">
    <citation type="submission" date="2025-08" db="UniProtKB">
        <authorList>
            <consortium name="RefSeq"/>
        </authorList>
    </citation>
    <scope>IDENTIFICATION</scope>
    <source>
        <tissue evidence="8">Young leaves</tissue>
    </source>
</reference>
<dbReference type="Pfam" id="PF14631">
    <property type="entry name" value="FancD2"/>
    <property type="match status" value="2"/>
</dbReference>
<accession>A0A8B8ZF26</accession>
<dbReference type="InterPro" id="IPR029448">
    <property type="entry name" value="FANCD2"/>
</dbReference>
<dbReference type="GeneID" id="103705740"/>
<sequence length="1515" mass="167982">MVFLQRSAPPNPRKRPAPLPGPQPASSALRGDRSPPPPPPAIGAADPRSSSAGSKGKGKAIGGGEEGDQRHIGTMISLLADAGCTLCVPHDGPPSLPADPHKLRRHLESRLSCDSFLLSHFLSGFSSYVQNSQNLRRVLIPASQDGRPSRGESLVRLLLLVAPVQPQLQQLLLEKLPEYFDAAAAGHLSLNDDVARLIINQFRWLDFLVDAEGFSEKLMEVLSISPPQLKKEIIGSLPEIIGDQNHGTVVAALERILQEDSEVIAPVLDSFSDLNLDDQLQEQAVTIAISCIRTVDGEHTPHLLRFLLLSATPTNVRRIISQIREQVKFVGVVDSRAARNKKLKGKSLADSTEASILDALRSSLRFKNILCEAFLKELKSIDQPRDHKVIDVWILMIIYANGGSLQKGAEKIFKKKIVDAVFREALFGQCIHGHRELVKDYFSSFLSVTEYLLACKEQQARDFGIYLYTSLFEEFTDTYSRQEVLGALVTHIGSGVGYEVSSALETMILLTSKYSEELIPISSHISGVLDYLDGFHEDNLHKVYEVFCHLALSARSNANSLGSKIGNELLMIVRKQVSNPDNKYRKMGIIGTLKIVSTLGDVNAATNFSSSQKSNCEEALELLQLSLDSCKLETLPLILLYDELIALLEHSTLQPAIIEWIGKHVGEFESLFLADLEGGQLPLKDSSNDIGVSGDLWMNLDGDLSPLCLNILSLLSSSLQQCSSSLQILPSQFSLLSSIERLTNQGSLGGIDALLGCPLYLPSPQYLVGAHWKKLTGKKKKMVCFSLYYAINWMRELLNAFSTQVAGRVDCIMQATKDETLAKLLKRLRNLVLMEGLLNASLKSYPLSLPELHYFVENSGSPLLSKHDYSKQQEKRSAENTSPNKRKRKRDLNSEKLDPDGKLKQPTIMDALKRAGAIISQDASNGSSPEPSSKVKICCDHEAMDSNEFGLVDISAAPLTLESQRFKFRPLLVDCLSMLTFSETRDSCCSDPAAEMPLHLYLLRDFHNKLDCLNPPSKQFATACLAKAPPGCCRIKTNEFLSKIRPVFSSLRRHLDCALSMLKDGFETCQDHWKSHSSSAGNPDIPYLVVSKSSVASSVFREVLCCYSKLISLPDIFLQTNLPILRDLLEAFQPVETLDHFFSGIQPFPSPGHIDYLYCGVYSFFEGVMSTAHSFSFLIASEVLLTLQSVVSSIATLLDKCSEGNGKNMHVGCSQKILPFLQSRLGFSARELLVHHPGSEDTENGWKSKGDIIQKTLQIYLKNSKSSSDLLGELACTILPQVPKCKTKNTQETTHGFPTLCPTMFLTWYRVLHEENLDVLIKMVKEVRLKTRADVQQEDLNKVFVKLRQSVNVVVSLVTMCKDHDKVAMHAMAVKYGGKFVDIFLKAFDFLHDHFQEHNDIIIQTVRELQKATRIIQTLCSEAKGSKRTMVTSKVPATKRSLERFVFHVKALFHNTSSGCSFWMGNLKHKDLSGHVISSQVYDNGNDDIIIEAENPMETEPRVPADDSSQGDDGN</sequence>
<evidence type="ECO:0000256" key="4">
    <source>
        <dbReference type="ARBA" id="ARBA00023242"/>
    </source>
</evidence>
<dbReference type="Proteomes" id="UP000228380">
    <property type="component" value="Chromosome 16"/>
</dbReference>
<keyword evidence="4" id="KW-0539">Nucleus</keyword>
<dbReference type="OrthoDB" id="27031at2759"/>
<feature type="region of interest" description="Disordered" evidence="6">
    <location>
        <begin position="866"/>
        <end position="906"/>
    </location>
</feature>
<dbReference type="RefSeq" id="XP_038970464.1">
    <property type="nucleotide sequence ID" value="XM_039114536.1"/>
</dbReference>
<dbReference type="PANTHER" id="PTHR32086">
    <property type="entry name" value="FANCONI ANEMIA GROUP D2 PROTEIN"/>
    <property type="match status" value="1"/>
</dbReference>
<comment type="similarity">
    <text evidence="5">Belongs to the Fanconi anemia protein FANCD2 family.</text>
</comment>
<dbReference type="GO" id="GO:1990918">
    <property type="term" value="P:double-strand break repair involved in meiotic recombination"/>
    <property type="evidence" value="ECO:0007669"/>
    <property type="project" value="TreeGrafter"/>
</dbReference>
<feature type="region of interest" description="Disordered" evidence="6">
    <location>
        <begin position="1494"/>
        <end position="1515"/>
    </location>
</feature>
<feature type="compositionally biased region" description="Basic and acidic residues" evidence="6">
    <location>
        <begin position="891"/>
        <end position="903"/>
    </location>
</feature>
<keyword evidence="2" id="KW-1017">Isopeptide bond</keyword>
<dbReference type="GO" id="GO:0000793">
    <property type="term" value="C:condensed chromosome"/>
    <property type="evidence" value="ECO:0007669"/>
    <property type="project" value="TreeGrafter"/>
</dbReference>
<feature type="compositionally biased region" description="Basic and acidic residues" evidence="6">
    <location>
        <begin position="866"/>
        <end position="878"/>
    </location>
</feature>
<comment type="subcellular location">
    <subcellularLocation>
        <location evidence="1">Nucleus</location>
    </subcellularLocation>
</comment>
<evidence type="ECO:0000256" key="5">
    <source>
        <dbReference type="ARBA" id="ARBA00093456"/>
    </source>
</evidence>
<dbReference type="KEGG" id="pda:103705740"/>
<dbReference type="SUPFAM" id="SSF48371">
    <property type="entry name" value="ARM repeat"/>
    <property type="match status" value="1"/>
</dbReference>
<keyword evidence="7" id="KW-1185">Reference proteome</keyword>
<dbReference type="GO" id="GO:0005634">
    <property type="term" value="C:nucleus"/>
    <property type="evidence" value="ECO:0007669"/>
    <property type="project" value="UniProtKB-SubCell"/>
</dbReference>
<evidence type="ECO:0000256" key="1">
    <source>
        <dbReference type="ARBA" id="ARBA00004123"/>
    </source>
</evidence>
<dbReference type="GO" id="GO:0036297">
    <property type="term" value="P:interstrand cross-link repair"/>
    <property type="evidence" value="ECO:0007669"/>
    <property type="project" value="TreeGrafter"/>
</dbReference>
<evidence type="ECO:0000256" key="6">
    <source>
        <dbReference type="SAM" id="MobiDB-lite"/>
    </source>
</evidence>
<feature type="region of interest" description="Disordered" evidence="6">
    <location>
        <begin position="1"/>
        <end position="69"/>
    </location>
</feature>